<protein>
    <recommendedName>
        <fullName evidence="2">PRC-barrel domain-containing protein</fullName>
    </recommendedName>
</protein>
<dbReference type="Pfam" id="PF05239">
    <property type="entry name" value="PRC"/>
    <property type="match status" value="1"/>
</dbReference>
<evidence type="ECO:0000256" key="1">
    <source>
        <dbReference type="SAM" id="SignalP"/>
    </source>
</evidence>
<gene>
    <name evidence="3" type="ORF">JAN5088_01931</name>
</gene>
<dbReference type="STRING" id="282197.SAMN04488517_11614"/>
<accession>A0A0M6XSH5</accession>
<feature type="chain" id="PRO_5005807145" description="PRC-barrel domain-containing protein" evidence="1">
    <location>
        <begin position="20"/>
        <end position="107"/>
    </location>
</feature>
<dbReference type="RefSeq" id="WP_055682598.1">
    <property type="nucleotide sequence ID" value="NZ_CXPG01000019.1"/>
</dbReference>
<dbReference type="EMBL" id="CXPG01000019">
    <property type="protein sequence ID" value="CTQ33151.1"/>
    <property type="molecule type" value="Genomic_DNA"/>
</dbReference>
<organism evidence="3 4">
    <name type="scientific">Jannaschia rubra</name>
    <dbReference type="NCBI Taxonomy" id="282197"/>
    <lineage>
        <taxon>Bacteria</taxon>
        <taxon>Pseudomonadati</taxon>
        <taxon>Pseudomonadota</taxon>
        <taxon>Alphaproteobacteria</taxon>
        <taxon>Rhodobacterales</taxon>
        <taxon>Roseobacteraceae</taxon>
        <taxon>Jannaschia</taxon>
    </lineage>
</organism>
<evidence type="ECO:0000313" key="3">
    <source>
        <dbReference type="EMBL" id="CTQ33151.1"/>
    </source>
</evidence>
<dbReference type="InterPro" id="IPR011033">
    <property type="entry name" value="PRC_barrel-like_sf"/>
</dbReference>
<dbReference type="InterPro" id="IPR027275">
    <property type="entry name" value="PRC-brl_dom"/>
</dbReference>
<keyword evidence="1" id="KW-0732">Signal</keyword>
<dbReference type="AlphaFoldDB" id="A0A0M6XSH5"/>
<evidence type="ECO:0000313" key="4">
    <source>
        <dbReference type="Proteomes" id="UP000048908"/>
    </source>
</evidence>
<proteinExistence type="predicted"/>
<evidence type="ECO:0000259" key="2">
    <source>
        <dbReference type="Pfam" id="PF05239"/>
    </source>
</evidence>
<reference evidence="3 4" key="1">
    <citation type="submission" date="2015-07" db="EMBL/GenBank/DDBJ databases">
        <authorList>
            <person name="Noorani M."/>
        </authorList>
    </citation>
    <scope>NUCLEOTIDE SEQUENCE [LARGE SCALE GENOMIC DNA]</scope>
    <source>
        <strain evidence="3 4">CECT 5088</strain>
    </source>
</reference>
<dbReference type="OrthoDB" id="6158291at2"/>
<dbReference type="Gene3D" id="2.30.30.240">
    <property type="entry name" value="PRC-barrel domain"/>
    <property type="match status" value="1"/>
</dbReference>
<feature type="signal peptide" evidence="1">
    <location>
        <begin position="1"/>
        <end position="19"/>
    </location>
</feature>
<dbReference type="Proteomes" id="UP000048908">
    <property type="component" value="Unassembled WGS sequence"/>
</dbReference>
<feature type="domain" description="PRC-barrel" evidence="2">
    <location>
        <begin position="32"/>
        <end position="81"/>
    </location>
</feature>
<keyword evidence="4" id="KW-1185">Reference proteome</keyword>
<name>A0A0M6XSH5_9RHOB</name>
<dbReference type="SUPFAM" id="SSF50346">
    <property type="entry name" value="PRC-barrel domain"/>
    <property type="match status" value="1"/>
</dbReference>
<sequence length="107" mass="11278">MKSLLIAAMTLPFAGAAIAQTTDVSTYVEADDLKVIGADGARIGEIEGVLIDSSGMPAAFVVEVEDGFLDLGDTDVVMGMDALTWDNGRYTTTMTAEEVEGLPTWDD</sequence>